<gene>
    <name evidence="1" type="ORF">SNEC2469_LOCUS12189</name>
</gene>
<sequence>MAPEDVSGGLENFCRRVIVPLNGVLLRSRSEELVCALDVLDKTEVKRLMTDCSTGLNKLFACYATEPTARRPHWNSDSVTRFAIDFDFLAEVSNLPLQRMFQDACQHTSNFRAAEEKLLVEGFPLFLLMLANKTHTSQVCNAPEERVPILFQRINAIACTATQAPRFGLAKEQLLPLLGALEPCRLRRFMHRLPPGRLRLDVCVVSRLAKRRSREMPGPRRSFSATPGRSDRRGTCRFVAELPVAKASSAGGASQGCHRGCILGLSKQPPEIHGSGCLHRQFHRTLI</sequence>
<evidence type="ECO:0000313" key="2">
    <source>
        <dbReference type="Proteomes" id="UP000601435"/>
    </source>
</evidence>
<accession>A0A812RLK7</accession>
<keyword evidence="2" id="KW-1185">Reference proteome</keyword>
<reference evidence="1" key="1">
    <citation type="submission" date="2021-02" db="EMBL/GenBank/DDBJ databases">
        <authorList>
            <person name="Dougan E. K."/>
            <person name="Rhodes N."/>
            <person name="Thang M."/>
            <person name="Chan C."/>
        </authorList>
    </citation>
    <scope>NUCLEOTIDE SEQUENCE</scope>
</reference>
<comment type="caution">
    <text evidence="1">The sequence shown here is derived from an EMBL/GenBank/DDBJ whole genome shotgun (WGS) entry which is preliminary data.</text>
</comment>
<dbReference type="AlphaFoldDB" id="A0A812RLK7"/>
<proteinExistence type="predicted"/>
<dbReference type="Proteomes" id="UP000601435">
    <property type="component" value="Unassembled WGS sequence"/>
</dbReference>
<protein>
    <submittedName>
        <fullName evidence="1">Uncharacterized protein</fullName>
    </submittedName>
</protein>
<evidence type="ECO:0000313" key="1">
    <source>
        <dbReference type="EMBL" id="CAE7443480.1"/>
    </source>
</evidence>
<organism evidence="1 2">
    <name type="scientific">Symbiodinium necroappetens</name>
    <dbReference type="NCBI Taxonomy" id="1628268"/>
    <lineage>
        <taxon>Eukaryota</taxon>
        <taxon>Sar</taxon>
        <taxon>Alveolata</taxon>
        <taxon>Dinophyceae</taxon>
        <taxon>Suessiales</taxon>
        <taxon>Symbiodiniaceae</taxon>
        <taxon>Symbiodinium</taxon>
    </lineage>
</organism>
<dbReference type="OrthoDB" id="435992at2759"/>
<dbReference type="EMBL" id="CAJNJA010019334">
    <property type="protein sequence ID" value="CAE7443480.1"/>
    <property type="molecule type" value="Genomic_DNA"/>
</dbReference>
<name>A0A812RLK7_9DINO</name>